<dbReference type="InterPro" id="IPR001296">
    <property type="entry name" value="Glyco_trans_1"/>
</dbReference>
<dbReference type="PANTHER" id="PTHR12526">
    <property type="entry name" value="GLYCOSYLTRANSFERASE"/>
    <property type="match status" value="1"/>
</dbReference>
<evidence type="ECO:0000313" key="2">
    <source>
        <dbReference type="EMBL" id="CAB4772569.1"/>
    </source>
</evidence>
<dbReference type="PANTHER" id="PTHR12526:SF635">
    <property type="entry name" value="GLYCOSYL TRANSFERASE GROUP 1"/>
    <property type="match status" value="1"/>
</dbReference>
<accession>A0A6J6VMF9</accession>
<dbReference type="EMBL" id="CAFAAB010000001">
    <property type="protein sequence ID" value="CAB4772569.1"/>
    <property type="molecule type" value="Genomic_DNA"/>
</dbReference>
<sequence>MNFALLNGLDEQFQTHIVAGEGLPELQRALERIPVQIARKPAFARIAGFYFRSPSKNELILSGGISHTCGAINNGGSDIATVHLCQAAAKVAKGENHLWRYLNARIARTLGRRLERRNFTPERTGLLVAVSDSVADQLRQHYPDMNVRVISNGVDENNFPFAQRSSDDSLRILMVTGDFALKGVGGAIRALAMARDQALTLTVVGKGDAAPYMKLARSLGLAERVFFTGPLDDVVPEYAKHDIILCNSTYESFGLFLVEAALTGCAVLSTDVGVARRLVGDNEGGTIFDGSASQLAGWFDIWSSDRSHVLSMGKLASRRAREFSLARMIASYEDLYREIAAGRA</sequence>
<dbReference type="SUPFAM" id="SSF53756">
    <property type="entry name" value="UDP-Glycosyltransferase/glycogen phosphorylase"/>
    <property type="match status" value="1"/>
</dbReference>
<evidence type="ECO:0000259" key="1">
    <source>
        <dbReference type="Pfam" id="PF00534"/>
    </source>
</evidence>
<gene>
    <name evidence="2" type="ORF">UFOPK2958_00001</name>
</gene>
<reference evidence="2" key="1">
    <citation type="submission" date="2020-05" db="EMBL/GenBank/DDBJ databases">
        <authorList>
            <person name="Chiriac C."/>
            <person name="Salcher M."/>
            <person name="Ghai R."/>
            <person name="Kavagutti S V."/>
        </authorList>
    </citation>
    <scope>NUCLEOTIDE SEQUENCE</scope>
</reference>
<proteinExistence type="predicted"/>
<dbReference type="Gene3D" id="3.40.50.2000">
    <property type="entry name" value="Glycogen Phosphorylase B"/>
    <property type="match status" value="2"/>
</dbReference>
<dbReference type="GO" id="GO:0016757">
    <property type="term" value="F:glycosyltransferase activity"/>
    <property type="evidence" value="ECO:0007669"/>
    <property type="project" value="InterPro"/>
</dbReference>
<dbReference type="CDD" id="cd03801">
    <property type="entry name" value="GT4_PimA-like"/>
    <property type="match status" value="1"/>
</dbReference>
<organism evidence="2">
    <name type="scientific">freshwater metagenome</name>
    <dbReference type="NCBI Taxonomy" id="449393"/>
    <lineage>
        <taxon>unclassified sequences</taxon>
        <taxon>metagenomes</taxon>
        <taxon>ecological metagenomes</taxon>
    </lineage>
</organism>
<protein>
    <submittedName>
        <fullName evidence="2">Unannotated protein</fullName>
    </submittedName>
</protein>
<dbReference type="AlphaFoldDB" id="A0A6J6VMF9"/>
<dbReference type="Pfam" id="PF00534">
    <property type="entry name" value="Glycos_transf_1"/>
    <property type="match status" value="1"/>
</dbReference>
<name>A0A6J6VMF9_9ZZZZ</name>
<feature type="domain" description="Glycosyl transferase family 1" evidence="1">
    <location>
        <begin position="158"/>
        <end position="314"/>
    </location>
</feature>